<keyword evidence="3" id="KW-0547">Nucleotide-binding</keyword>
<dbReference type="CDD" id="cd16936">
    <property type="entry name" value="HATPase_RsbW-like"/>
    <property type="match status" value="1"/>
</dbReference>
<feature type="domain" description="Histidine kinase/HSP90-like ATPase" evidence="2">
    <location>
        <begin position="11"/>
        <end position="113"/>
    </location>
</feature>
<name>A0ABW8CFK4_9ACTN</name>
<dbReference type="Pfam" id="PF13581">
    <property type="entry name" value="HATPase_c_2"/>
    <property type="match status" value="1"/>
</dbReference>
<accession>A0ABW8CFK4</accession>
<dbReference type="GO" id="GO:0005524">
    <property type="term" value="F:ATP binding"/>
    <property type="evidence" value="ECO:0007669"/>
    <property type="project" value="UniProtKB-KW"/>
</dbReference>
<reference evidence="3 4" key="1">
    <citation type="submission" date="2024-10" db="EMBL/GenBank/DDBJ databases">
        <title>The Natural Products Discovery Center: Release of the First 8490 Sequenced Strains for Exploring Actinobacteria Biosynthetic Diversity.</title>
        <authorList>
            <person name="Kalkreuter E."/>
            <person name="Kautsar S.A."/>
            <person name="Yang D."/>
            <person name="Bader C.D."/>
            <person name="Teijaro C.N."/>
            <person name="Fluegel L."/>
            <person name="Davis C.M."/>
            <person name="Simpson J.R."/>
            <person name="Lauterbach L."/>
            <person name="Steele A.D."/>
            <person name="Gui C."/>
            <person name="Meng S."/>
            <person name="Li G."/>
            <person name="Viehrig K."/>
            <person name="Ye F."/>
            <person name="Su P."/>
            <person name="Kiefer A.F."/>
            <person name="Nichols A."/>
            <person name="Cepeda A.J."/>
            <person name="Yan W."/>
            <person name="Fan B."/>
            <person name="Jiang Y."/>
            <person name="Adhikari A."/>
            <person name="Zheng C.-J."/>
            <person name="Schuster L."/>
            <person name="Cowan T.M."/>
            <person name="Smanski M.J."/>
            <person name="Chevrette M.G."/>
            <person name="De Carvalho L.P.S."/>
            <person name="Shen B."/>
        </authorList>
    </citation>
    <scope>NUCLEOTIDE SEQUENCE [LARGE SCALE GENOMIC DNA]</scope>
    <source>
        <strain evidence="3 4">NPDC053399</strain>
    </source>
</reference>
<evidence type="ECO:0000259" key="2">
    <source>
        <dbReference type="Pfam" id="PF13581"/>
    </source>
</evidence>
<evidence type="ECO:0000256" key="1">
    <source>
        <dbReference type="ARBA" id="ARBA00022527"/>
    </source>
</evidence>
<gene>
    <name evidence="3" type="ORF">ACIGXA_26925</name>
</gene>
<organism evidence="3 4">
    <name type="scientific">Streptomyces fildesensis</name>
    <dbReference type="NCBI Taxonomy" id="375757"/>
    <lineage>
        <taxon>Bacteria</taxon>
        <taxon>Bacillati</taxon>
        <taxon>Actinomycetota</taxon>
        <taxon>Actinomycetes</taxon>
        <taxon>Kitasatosporales</taxon>
        <taxon>Streptomycetaceae</taxon>
        <taxon>Streptomyces</taxon>
    </lineage>
</organism>
<keyword evidence="4" id="KW-1185">Reference proteome</keyword>
<dbReference type="InterPro" id="IPR050267">
    <property type="entry name" value="Anti-sigma-factor_SerPK"/>
</dbReference>
<evidence type="ECO:0000313" key="4">
    <source>
        <dbReference type="Proteomes" id="UP001614394"/>
    </source>
</evidence>
<dbReference type="InterPro" id="IPR036890">
    <property type="entry name" value="HATPase_C_sf"/>
</dbReference>
<proteinExistence type="predicted"/>
<protein>
    <submittedName>
        <fullName evidence="3">ATP-binding protein</fullName>
    </submittedName>
</protein>
<dbReference type="PANTHER" id="PTHR35526">
    <property type="entry name" value="ANTI-SIGMA-F FACTOR RSBW-RELATED"/>
    <property type="match status" value="1"/>
</dbReference>
<keyword evidence="1" id="KW-0723">Serine/threonine-protein kinase</keyword>
<keyword evidence="3" id="KW-0067">ATP-binding</keyword>
<dbReference type="Proteomes" id="UP001614394">
    <property type="component" value="Unassembled WGS sequence"/>
</dbReference>
<dbReference type="InterPro" id="IPR003594">
    <property type="entry name" value="HATPase_dom"/>
</dbReference>
<dbReference type="PANTHER" id="PTHR35526:SF3">
    <property type="entry name" value="ANTI-SIGMA-F FACTOR RSBW"/>
    <property type="match status" value="1"/>
</dbReference>
<dbReference type="Gene3D" id="3.30.565.10">
    <property type="entry name" value="Histidine kinase-like ATPase, C-terminal domain"/>
    <property type="match status" value="1"/>
</dbReference>
<dbReference type="EMBL" id="JBITYG010000008">
    <property type="protein sequence ID" value="MFI9104156.1"/>
    <property type="molecule type" value="Genomic_DNA"/>
</dbReference>
<keyword evidence="1" id="KW-0808">Transferase</keyword>
<sequence>MTNGTDFSLVFPPDPVWVRSAREGVRTLLAAAGNPALSDVALLLTSEVVTNAVLACRRAGTQARLTLFAECATPGALRVLVTDDAPGLPQPHDRPGGEAEHGRGLPLLSACATAWGVCRHGPGPGKGVWFELGGG</sequence>
<keyword evidence="1" id="KW-0418">Kinase</keyword>
<dbReference type="RefSeq" id="WP_399654083.1">
    <property type="nucleotide sequence ID" value="NZ_JBITYG010000008.1"/>
</dbReference>
<evidence type="ECO:0000313" key="3">
    <source>
        <dbReference type="EMBL" id="MFI9104156.1"/>
    </source>
</evidence>
<dbReference type="SUPFAM" id="SSF55874">
    <property type="entry name" value="ATPase domain of HSP90 chaperone/DNA topoisomerase II/histidine kinase"/>
    <property type="match status" value="1"/>
</dbReference>
<comment type="caution">
    <text evidence="3">The sequence shown here is derived from an EMBL/GenBank/DDBJ whole genome shotgun (WGS) entry which is preliminary data.</text>
</comment>